<dbReference type="Proteomes" id="UP001142317">
    <property type="component" value="Unassembled WGS sequence"/>
</dbReference>
<evidence type="ECO:0000256" key="15">
    <source>
        <dbReference type="ARBA" id="ARBA00049902"/>
    </source>
</evidence>
<feature type="transmembrane region" description="Helical" evidence="18">
    <location>
        <begin position="140"/>
        <end position="158"/>
    </location>
</feature>
<keyword evidence="20" id="KW-1185">Reference proteome</keyword>
<feature type="transmembrane region" description="Helical" evidence="18">
    <location>
        <begin position="49"/>
        <end position="68"/>
    </location>
</feature>
<dbReference type="GO" id="GO:0051301">
    <property type="term" value="P:cell division"/>
    <property type="evidence" value="ECO:0007669"/>
    <property type="project" value="InterPro"/>
</dbReference>
<evidence type="ECO:0000313" key="19">
    <source>
        <dbReference type="EMBL" id="GLJ79287.1"/>
    </source>
</evidence>
<dbReference type="GO" id="GO:0005886">
    <property type="term" value="C:plasma membrane"/>
    <property type="evidence" value="ECO:0007669"/>
    <property type="project" value="TreeGrafter"/>
</dbReference>
<reference evidence="19" key="1">
    <citation type="journal article" date="2014" name="Int. J. Syst. Evol. Microbiol.">
        <title>Complete genome sequence of Corynebacterium casei LMG S-19264T (=DSM 44701T), isolated from a smear-ripened cheese.</title>
        <authorList>
            <consortium name="US DOE Joint Genome Institute (JGI-PGF)"/>
            <person name="Walter F."/>
            <person name="Albersmeier A."/>
            <person name="Kalinowski J."/>
            <person name="Ruckert C."/>
        </authorList>
    </citation>
    <scope>NUCLEOTIDE SEQUENCE</scope>
    <source>
        <strain evidence="19">VKM Ac-1447</strain>
    </source>
</reference>
<protein>
    <recommendedName>
        <fullName evidence="12">Probable peptidoglycan glycosyltransferase FtsW</fullName>
        <ecNumber evidence="14">2.4.99.28</ecNumber>
    </recommendedName>
    <alternativeName>
        <fullName evidence="13">Cell division protein FtsW</fullName>
    </alternativeName>
    <alternativeName>
        <fullName evidence="10">Cell wall polymerase</fullName>
    </alternativeName>
    <alternativeName>
        <fullName evidence="9">Peptidoglycan polymerase</fullName>
    </alternativeName>
</protein>
<feature type="transmembrane region" description="Helical" evidence="18">
    <location>
        <begin position="75"/>
        <end position="96"/>
    </location>
</feature>
<reference evidence="19" key="2">
    <citation type="submission" date="2023-01" db="EMBL/GenBank/DDBJ databases">
        <authorList>
            <person name="Sun Q."/>
            <person name="Evtushenko L."/>
        </authorList>
    </citation>
    <scope>NUCLEOTIDE SEQUENCE</scope>
    <source>
        <strain evidence="19">VKM Ac-1447</strain>
    </source>
</reference>
<feature type="transmembrane region" description="Helical" evidence="18">
    <location>
        <begin position="188"/>
        <end position="205"/>
    </location>
</feature>
<keyword evidence="8 18" id="KW-0472">Membrane</keyword>
<evidence type="ECO:0000256" key="16">
    <source>
        <dbReference type="ARBA" id="ARBA00049966"/>
    </source>
</evidence>
<name>A0A9W6HG90_9MICO</name>
<feature type="region of interest" description="Disordered" evidence="17">
    <location>
        <begin position="373"/>
        <end position="397"/>
    </location>
</feature>
<keyword evidence="6" id="KW-0573">Peptidoglycan synthesis</keyword>
<keyword evidence="5" id="KW-0133">Cell shape</keyword>
<keyword evidence="3" id="KW-0808">Transferase</keyword>
<comment type="function">
    <text evidence="16">Peptidoglycan polymerase that is essential for cell division.</text>
</comment>
<dbReference type="InterPro" id="IPR001182">
    <property type="entry name" value="FtsW/RodA"/>
</dbReference>
<proteinExistence type="inferred from homology"/>
<organism evidence="19 20">
    <name type="scientific">Microbacterium imperiale</name>
    <dbReference type="NCBI Taxonomy" id="33884"/>
    <lineage>
        <taxon>Bacteria</taxon>
        <taxon>Bacillati</taxon>
        <taxon>Actinomycetota</taxon>
        <taxon>Actinomycetes</taxon>
        <taxon>Micrococcales</taxon>
        <taxon>Microbacteriaceae</taxon>
        <taxon>Microbacterium</taxon>
    </lineage>
</organism>
<comment type="caution">
    <text evidence="19">The sequence shown here is derived from an EMBL/GenBank/DDBJ whole genome shotgun (WGS) entry which is preliminary data.</text>
</comment>
<evidence type="ECO:0000256" key="5">
    <source>
        <dbReference type="ARBA" id="ARBA00022960"/>
    </source>
</evidence>
<evidence type="ECO:0000256" key="8">
    <source>
        <dbReference type="ARBA" id="ARBA00023136"/>
    </source>
</evidence>
<evidence type="ECO:0000256" key="14">
    <source>
        <dbReference type="ARBA" id="ARBA00044770"/>
    </source>
</evidence>
<evidence type="ECO:0000256" key="12">
    <source>
        <dbReference type="ARBA" id="ARBA00041185"/>
    </source>
</evidence>
<evidence type="ECO:0000256" key="17">
    <source>
        <dbReference type="SAM" id="MobiDB-lite"/>
    </source>
</evidence>
<dbReference type="EMBL" id="BSEO01000001">
    <property type="protein sequence ID" value="GLJ79287.1"/>
    <property type="molecule type" value="Genomic_DNA"/>
</dbReference>
<evidence type="ECO:0000256" key="10">
    <source>
        <dbReference type="ARBA" id="ARBA00033270"/>
    </source>
</evidence>
<gene>
    <name evidence="19" type="ORF">GCM10017586_09690</name>
</gene>
<dbReference type="RefSeq" id="WP_271174879.1">
    <property type="nucleotide sequence ID" value="NZ_BSEO01000001.1"/>
</dbReference>
<evidence type="ECO:0000256" key="6">
    <source>
        <dbReference type="ARBA" id="ARBA00022984"/>
    </source>
</evidence>
<dbReference type="EC" id="2.4.99.28" evidence="14"/>
<dbReference type="AlphaFoldDB" id="A0A9W6HG90"/>
<feature type="transmembrane region" description="Helical" evidence="18">
    <location>
        <begin position="312"/>
        <end position="338"/>
    </location>
</feature>
<sequence>MKAPSLRRLEGTLLTAVLLLVTTGVVMVQSALQVRAVAAGEFPLSGALRQLPHVIIGLIAMLVVMRLPIATFKRFAWAGMLIGLALQALVYTPLGYEFQGNRNWLRIGPVSLQPSELMKLALLVWIATVIDAKSRLLNRWVHVVIPVVPVVALSMIVGILGGDLGSLMVIAGLVLGCLFFAQIRMRVLLAIVALAALGIAVMTAIKPNRVMRVAHFMEVDCLSDPDEKYGLCWQTLHGFGALARGGWSGVGFGSSRSKWHWLPEAENDFIFAIIGEEAGLIGACAALAVFLVIAVTMLIALTRCHQKFTTALIGGALVWIIGQMVVNVAVVLGFVPVLGVPLPFVSAGGSSLISLLTAVGVVVACLRDESRRESASERESAASQTERARVELGLRSA</sequence>
<keyword evidence="2" id="KW-0328">Glycosyltransferase</keyword>
<dbReference type="GO" id="GO:0015648">
    <property type="term" value="F:lipid-linked peptidoglycan transporter activity"/>
    <property type="evidence" value="ECO:0007669"/>
    <property type="project" value="TreeGrafter"/>
</dbReference>
<feature type="transmembrane region" description="Helical" evidence="18">
    <location>
        <begin position="116"/>
        <end position="133"/>
    </location>
</feature>
<evidence type="ECO:0000256" key="13">
    <source>
        <dbReference type="ARBA" id="ARBA00041418"/>
    </source>
</evidence>
<evidence type="ECO:0000256" key="3">
    <source>
        <dbReference type="ARBA" id="ARBA00022679"/>
    </source>
</evidence>
<dbReference type="GO" id="GO:0008955">
    <property type="term" value="F:peptidoglycan glycosyltransferase activity"/>
    <property type="evidence" value="ECO:0007669"/>
    <property type="project" value="UniProtKB-EC"/>
</dbReference>
<dbReference type="GO" id="GO:0032153">
    <property type="term" value="C:cell division site"/>
    <property type="evidence" value="ECO:0007669"/>
    <property type="project" value="TreeGrafter"/>
</dbReference>
<comment type="catalytic activity">
    <reaction evidence="15">
        <text>[GlcNAc-(1-&gt;4)-Mur2Ac(oyl-L-Ala-gamma-D-Glu-L-Lys-D-Ala-D-Ala)](n)-di-trans,octa-cis-undecaprenyl diphosphate + beta-D-GlcNAc-(1-&gt;4)-Mur2Ac(oyl-L-Ala-gamma-D-Glu-L-Lys-D-Ala-D-Ala)-di-trans,octa-cis-undecaprenyl diphosphate = [GlcNAc-(1-&gt;4)-Mur2Ac(oyl-L-Ala-gamma-D-Glu-L-Lys-D-Ala-D-Ala)](n+1)-di-trans,octa-cis-undecaprenyl diphosphate + di-trans,octa-cis-undecaprenyl diphosphate + H(+)</text>
        <dbReference type="Rhea" id="RHEA:23708"/>
        <dbReference type="Rhea" id="RHEA-COMP:9602"/>
        <dbReference type="Rhea" id="RHEA-COMP:9603"/>
        <dbReference type="ChEBI" id="CHEBI:15378"/>
        <dbReference type="ChEBI" id="CHEBI:58405"/>
        <dbReference type="ChEBI" id="CHEBI:60033"/>
        <dbReference type="ChEBI" id="CHEBI:78435"/>
        <dbReference type="EC" id="2.4.99.28"/>
    </reaction>
</comment>
<keyword evidence="4 18" id="KW-0812">Transmembrane</keyword>
<dbReference type="GO" id="GO:0008360">
    <property type="term" value="P:regulation of cell shape"/>
    <property type="evidence" value="ECO:0007669"/>
    <property type="project" value="UniProtKB-KW"/>
</dbReference>
<evidence type="ECO:0000256" key="7">
    <source>
        <dbReference type="ARBA" id="ARBA00022989"/>
    </source>
</evidence>
<evidence type="ECO:0000256" key="1">
    <source>
        <dbReference type="ARBA" id="ARBA00004141"/>
    </source>
</evidence>
<feature type="transmembrane region" description="Helical" evidence="18">
    <location>
        <begin position="344"/>
        <end position="366"/>
    </location>
</feature>
<comment type="subcellular location">
    <subcellularLocation>
        <location evidence="1">Membrane</location>
        <topology evidence="1">Multi-pass membrane protein</topology>
    </subcellularLocation>
</comment>
<dbReference type="Pfam" id="PF01098">
    <property type="entry name" value="FTSW_RODA_SPOVE"/>
    <property type="match status" value="1"/>
</dbReference>
<evidence type="ECO:0000256" key="4">
    <source>
        <dbReference type="ARBA" id="ARBA00022692"/>
    </source>
</evidence>
<evidence type="ECO:0000256" key="18">
    <source>
        <dbReference type="SAM" id="Phobius"/>
    </source>
</evidence>
<feature type="transmembrane region" description="Helical" evidence="18">
    <location>
        <begin position="278"/>
        <end position="300"/>
    </location>
</feature>
<accession>A0A9W6HG90</accession>
<feature type="transmembrane region" description="Helical" evidence="18">
    <location>
        <begin position="164"/>
        <end position="181"/>
    </location>
</feature>
<evidence type="ECO:0000313" key="20">
    <source>
        <dbReference type="Proteomes" id="UP001142317"/>
    </source>
</evidence>
<keyword evidence="7 18" id="KW-1133">Transmembrane helix</keyword>
<dbReference type="PANTHER" id="PTHR30474:SF2">
    <property type="entry name" value="PEPTIDOGLYCAN GLYCOSYLTRANSFERASE FTSW-RELATED"/>
    <property type="match status" value="1"/>
</dbReference>
<dbReference type="PANTHER" id="PTHR30474">
    <property type="entry name" value="CELL CYCLE PROTEIN"/>
    <property type="match status" value="1"/>
</dbReference>
<evidence type="ECO:0000256" key="2">
    <source>
        <dbReference type="ARBA" id="ARBA00022676"/>
    </source>
</evidence>
<comment type="similarity">
    <text evidence="11">Belongs to the SEDS family. FtsW subfamily.</text>
</comment>
<dbReference type="GO" id="GO:0009252">
    <property type="term" value="P:peptidoglycan biosynthetic process"/>
    <property type="evidence" value="ECO:0007669"/>
    <property type="project" value="UniProtKB-KW"/>
</dbReference>
<evidence type="ECO:0000256" key="9">
    <source>
        <dbReference type="ARBA" id="ARBA00032370"/>
    </source>
</evidence>
<evidence type="ECO:0000256" key="11">
    <source>
        <dbReference type="ARBA" id="ARBA00038053"/>
    </source>
</evidence>